<evidence type="ECO:0000259" key="2">
    <source>
        <dbReference type="PROSITE" id="PS50883"/>
    </source>
</evidence>
<keyword evidence="1" id="KW-1133">Transmembrane helix</keyword>
<dbReference type="Gene3D" id="3.20.20.450">
    <property type="entry name" value="EAL domain"/>
    <property type="match status" value="1"/>
</dbReference>
<dbReference type="PROSITE" id="PS50883">
    <property type="entry name" value="EAL"/>
    <property type="match status" value="1"/>
</dbReference>
<dbReference type="AlphaFoldDB" id="A0A1W1CHZ3"/>
<dbReference type="InterPro" id="IPR043128">
    <property type="entry name" value="Rev_trsase/Diguanyl_cyclase"/>
</dbReference>
<protein>
    <submittedName>
        <fullName evidence="4">GGDEF and EAL domain proteins</fullName>
    </submittedName>
</protein>
<feature type="domain" description="GGDEF" evidence="3">
    <location>
        <begin position="264"/>
        <end position="398"/>
    </location>
</feature>
<dbReference type="InterPro" id="IPR032244">
    <property type="entry name" value="LapD_MoxY_N"/>
</dbReference>
<feature type="transmembrane region" description="Helical" evidence="1">
    <location>
        <begin position="150"/>
        <end position="173"/>
    </location>
</feature>
<evidence type="ECO:0000256" key="1">
    <source>
        <dbReference type="SAM" id="Phobius"/>
    </source>
</evidence>
<dbReference type="InterPro" id="IPR000160">
    <property type="entry name" value="GGDEF_dom"/>
</dbReference>
<dbReference type="PANTHER" id="PTHR33121">
    <property type="entry name" value="CYCLIC DI-GMP PHOSPHODIESTERASE PDEF"/>
    <property type="match status" value="1"/>
</dbReference>
<organism evidence="4">
    <name type="scientific">hydrothermal vent metagenome</name>
    <dbReference type="NCBI Taxonomy" id="652676"/>
    <lineage>
        <taxon>unclassified sequences</taxon>
        <taxon>metagenomes</taxon>
        <taxon>ecological metagenomes</taxon>
    </lineage>
</organism>
<dbReference type="InterPro" id="IPR042461">
    <property type="entry name" value="LapD_MoxY_peri_C"/>
</dbReference>
<evidence type="ECO:0000313" key="4">
    <source>
        <dbReference type="EMBL" id="SFV65365.1"/>
    </source>
</evidence>
<dbReference type="SUPFAM" id="SSF141868">
    <property type="entry name" value="EAL domain-like"/>
    <property type="match status" value="1"/>
</dbReference>
<proteinExistence type="predicted"/>
<dbReference type="Pfam" id="PF16448">
    <property type="entry name" value="LapD_MoxY_N"/>
    <property type="match status" value="1"/>
</dbReference>
<dbReference type="SMART" id="SM00052">
    <property type="entry name" value="EAL"/>
    <property type="match status" value="1"/>
</dbReference>
<dbReference type="Gene3D" id="6.20.270.20">
    <property type="entry name" value="LapD/MoxY periplasmic domain"/>
    <property type="match status" value="1"/>
</dbReference>
<dbReference type="Gene3D" id="3.30.70.270">
    <property type="match status" value="1"/>
</dbReference>
<dbReference type="InterPro" id="IPR029787">
    <property type="entry name" value="Nucleotide_cyclase"/>
</dbReference>
<dbReference type="Pfam" id="PF00563">
    <property type="entry name" value="EAL"/>
    <property type="match status" value="1"/>
</dbReference>
<dbReference type="SUPFAM" id="SSF55073">
    <property type="entry name" value="Nucleotide cyclase"/>
    <property type="match status" value="1"/>
</dbReference>
<accession>A0A1W1CHZ3</accession>
<dbReference type="InterPro" id="IPR001633">
    <property type="entry name" value="EAL_dom"/>
</dbReference>
<feature type="domain" description="EAL" evidence="2">
    <location>
        <begin position="406"/>
        <end position="636"/>
    </location>
</feature>
<dbReference type="PROSITE" id="PS50887">
    <property type="entry name" value="GGDEF"/>
    <property type="match status" value="1"/>
</dbReference>
<dbReference type="PANTHER" id="PTHR33121:SF79">
    <property type="entry name" value="CYCLIC DI-GMP PHOSPHODIESTERASE PDED-RELATED"/>
    <property type="match status" value="1"/>
</dbReference>
<dbReference type="InterPro" id="IPR050706">
    <property type="entry name" value="Cyclic-di-GMP_PDE-like"/>
</dbReference>
<dbReference type="GO" id="GO:0071111">
    <property type="term" value="F:cyclic-guanylate-specific phosphodiesterase activity"/>
    <property type="evidence" value="ECO:0007669"/>
    <property type="project" value="InterPro"/>
</dbReference>
<keyword evidence="1" id="KW-0812">Transmembrane</keyword>
<evidence type="ECO:0000259" key="3">
    <source>
        <dbReference type="PROSITE" id="PS50887"/>
    </source>
</evidence>
<dbReference type="EMBL" id="FPHF01000086">
    <property type="protein sequence ID" value="SFV65365.1"/>
    <property type="molecule type" value="Genomic_DNA"/>
</dbReference>
<keyword evidence="1" id="KW-0472">Membrane</keyword>
<dbReference type="Pfam" id="PF00990">
    <property type="entry name" value="GGDEF"/>
    <property type="match status" value="1"/>
</dbReference>
<dbReference type="InterPro" id="IPR035919">
    <property type="entry name" value="EAL_sf"/>
</dbReference>
<dbReference type="SMART" id="SM00267">
    <property type="entry name" value="GGDEF"/>
    <property type="match status" value="1"/>
</dbReference>
<sequence length="636" mass="72121">MTLFKQLALVVSMIIIVMLGAVMYINYTSAKQDMIDSLYQSTVNNISTLSSKIADAKGHEALTITTIDAEFDGGYYMLIEFTSNDGLFHYKQIDDDVVEGVPPWFMKYTDIKVVKVTSDVSLGWEMLGEVTVMGDTGVVYKALYKMFVKLLYLFVISVLIALIVLSILLHFVLKPLKLIQNQAEAILKNEFVIQKKEPYTTEFKEVVNGMNSMVKKVEDIFHKANESAKRNRELLYTEPITKLFNRRYLMLKLPDIISQNNKINGGTVLFIGLSSTEVLNQLISRRNANNLIAAFSAVFDKVTKKFDDRLLCRLNETEFLLIVPECEADQASDIERRINRAFLKLLAKENMSEDNVHINIGLYRYNEGVSTADLLTRSDTALSNAIADETSNTCLYEEDTQNTLAKEQWRTIIENAIKESSFTFESLDVVNTKTGSLVHESLTYNIYADDAQEYLYKDFIAPVINLGHSVTMHIAVVKELITKGTEFSGKHCTLKLPNDFFRDEGALELLENLFHQHQKNSDIKLSFEIADNFIIKNLQLVKSFINIFHKYGVDFGIHSFSGESNDYAYLKELNPSFIKADSAFLLDQSAESMNALLLITDSLGIEVIATLITQQSHVNDLKLLHIDKIQKNKEES</sequence>
<reference evidence="4" key="1">
    <citation type="submission" date="2016-10" db="EMBL/GenBank/DDBJ databases">
        <authorList>
            <person name="de Groot N.N."/>
        </authorList>
    </citation>
    <scope>NUCLEOTIDE SEQUENCE</scope>
</reference>
<name>A0A1W1CHZ3_9ZZZZ</name>
<gene>
    <name evidence="4" type="ORF">MNB_SM-4-859</name>
</gene>
<feature type="transmembrane region" description="Helical" evidence="1">
    <location>
        <begin position="6"/>
        <end position="27"/>
    </location>
</feature>